<comment type="caution">
    <text evidence="3">The sequence shown here is derived from an EMBL/GenBank/DDBJ whole genome shotgun (WGS) entry which is preliminary data.</text>
</comment>
<feature type="region of interest" description="Disordered" evidence="1">
    <location>
        <begin position="342"/>
        <end position="389"/>
    </location>
</feature>
<evidence type="ECO:0000256" key="1">
    <source>
        <dbReference type="SAM" id="MobiDB-lite"/>
    </source>
</evidence>
<dbReference type="Pfam" id="PF03732">
    <property type="entry name" value="Retrotrans_gag"/>
    <property type="match status" value="1"/>
</dbReference>
<feature type="domain" description="Retrotransposon gag" evidence="2">
    <location>
        <begin position="217"/>
        <end position="308"/>
    </location>
</feature>
<evidence type="ECO:0000313" key="4">
    <source>
        <dbReference type="Proteomes" id="UP001231189"/>
    </source>
</evidence>
<organism evidence="3 4">
    <name type="scientific">Lolium multiflorum</name>
    <name type="common">Italian ryegrass</name>
    <name type="synonym">Lolium perenne subsp. multiflorum</name>
    <dbReference type="NCBI Taxonomy" id="4521"/>
    <lineage>
        <taxon>Eukaryota</taxon>
        <taxon>Viridiplantae</taxon>
        <taxon>Streptophyta</taxon>
        <taxon>Embryophyta</taxon>
        <taxon>Tracheophyta</taxon>
        <taxon>Spermatophyta</taxon>
        <taxon>Magnoliopsida</taxon>
        <taxon>Liliopsida</taxon>
        <taxon>Poales</taxon>
        <taxon>Poaceae</taxon>
        <taxon>BOP clade</taxon>
        <taxon>Pooideae</taxon>
        <taxon>Poodae</taxon>
        <taxon>Poeae</taxon>
        <taxon>Poeae Chloroplast Group 2 (Poeae type)</taxon>
        <taxon>Loliodinae</taxon>
        <taxon>Loliinae</taxon>
        <taxon>Lolium</taxon>
    </lineage>
</organism>
<reference evidence="3" key="1">
    <citation type="submission" date="2023-07" db="EMBL/GenBank/DDBJ databases">
        <title>A chromosome-level genome assembly of Lolium multiflorum.</title>
        <authorList>
            <person name="Chen Y."/>
            <person name="Copetti D."/>
            <person name="Kolliker R."/>
            <person name="Studer B."/>
        </authorList>
    </citation>
    <scope>NUCLEOTIDE SEQUENCE</scope>
    <source>
        <strain evidence="3">02402/16</strain>
        <tissue evidence="3">Leaf</tissue>
    </source>
</reference>
<sequence>MEKLSPEARAIYEILTAETREAYENRFLDYKKESFDAVRTFVEDTTKQFANVNASIATVQASMGAELAAAQEALGADLATIKAGLSAEISQLAATVGRAFQTPRPTAVEGNPGSVLRTPGMGAAGPSGHCVATNYRGMATTPPPGGGTNPPPNSSPYFSNSVNCYGEPSTITDANASAPRIELPQFDGANPKLWQRRCEEYYRRWSTPQTLWVPYGTSQFTGAAATWLESFLRKTPQAGWDDLVRGVMARFMRNQHTILLRRFYHISQSSTVEDYVQRFSDLVDQLSAYEPHSESIRNMTRFLDGLKPAVRVLVAIQQPDDLDTAFTLALLYEELGEGANPFAAAAPPRQGTGRNSSLTYPLPPPPPAKWVSKSVEEKKQLESTKGNSNDKWSNLKAYRMAKGLCFVCGEKWGDIQDWLRERTLVLDSVKQHLLRMQQRMKSQADKKRSERVFSVGDKVFLKLQPYLQSSVLRRANHKLAFKFFGPFQVPLQVLRRRVRQQGLRTIVQGLVQWSGKPESMATWEDLESLQQKFPHASAWGQADCQERGDVNDLPSPANKEGTVTTEAKEARPRRQTKTPARFKDYRLGLRKPM</sequence>
<gene>
    <name evidence="3" type="ORF">QYE76_009210</name>
</gene>
<evidence type="ECO:0000313" key="3">
    <source>
        <dbReference type="EMBL" id="KAK1692513.1"/>
    </source>
</evidence>
<proteinExistence type="predicted"/>
<dbReference type="EMBL" id="JAUUTY010000001">
    <property type="protein sequence ID" value="KAK1692513.1"/>
    <property type="molecule type" value="Genomic_DNA"/>
</dbReference>
<evidence type="ECO:0000259" key="2">
    <source>
        <dbReference type="Pfam" id="PF03732"/>
    </source>
</evidence>
<feature type="region of interest" description="Disordered" evidence="1">
    <location>
        <begin position="546"/>
        <end position="582"/>
    </location>
</feature>
<dbReference type="AlphaFoldDB" id="A0AAD8TUM7"/>
<accession>A0AAD8TUM7</accession>
<keyword evidence="4" id="KW-1185">Reference proteome</keyword>
<protein>
    <recommendedName>
        <fullName evidence="2">Retrotransposon gag domain-containing protein</fullName>
    </recommendedName>
</protein>
<name>A0AAD8TUM7_LOLMU</name>
<dbReference type="Proteomes" id="UP001231189">
    <property type="component" value="Unassembled WGS sequence"/>
</dbReference>
<dbReference type="InterPro" id="IPR005162">
    <property type="entry name" value="Retrotrans_gag_dom"/>
</dbReference>